<keyword evidence="2" id="KW-0732">Signal</keyword>
<evidence type="ECO:0000313" key="4">
    <source>
        <dbReference type="EMBL" id="ADY52716.1"/>
    </source>
</evidence>
<organism evidence="4 5">
    <name type="scientific">Pseudopedobacter saltans (strain ATCC 51119 / DSM 12145 / JCM 21818 / CCUG 39354 / LMG 10337 / NBRC 100064 / NCIMB 13643)</name>
    <name type="common">Pedobacter saltans</name>
    <dbReference type="NCBI Taxonomy" id="762903"/>
    <lineage>
        <taxon>Bacteria</taxon>
        <taxon>Pseudomonadati</taxon>
        <taxon>Bacteroidota</taxon>
        <taxon>Sphingobacteriia</taxon>
        <taxon>Sphingobacteriales</taxon>
        <taxon>Sphingobacteriaceae</taxon>
        <taxon>Pseudopedobacter</taxon>
    </lineage>
</organism>
<dbReference type="PROSITE" id="PS51688">
    <property type="entry name" value="ICA"/>
    <property type="match status" value="1"/>
</dbReference>
<evidence type="ECO:0000259" key="3">
    <source>
        <dbReference type="PROSITE" id="PS51688"/>
    </source>
</evidence>
<gene>
    <name evidence="4" type="ordered locus">Pedsa_2164</name>
</gene>
<dbReference type="STRING" id="762903.Pedsa_2164"/>
<evidence type="ECO:0000313" key="5">
    <source>
        <dbReference type="Proteomes" id="UP000000310"/>
    </source>
</evidence>
<feature type="domain" description="Peptidase S74" evidence="3">
    <location>
        <begin position="27"/>
        <end position="135"/>
    </location>
</feature>
<proteinExistence type="predicted"/>
<dbReference type="OrthoDB" id="839742at2"/>
<dbReference type="Pfam" id="PF13884">
    <property type="entry name" value="Peptidase_S74"/>
    <property type="match status" value="1"/>
</dbReference>
<reference evidence="5" key="2">
    <citation type="submission" date="2011-02" db="EMBL/GenBank/DDBJ databases">
        <title>The complete genome of Pedobacter saltans DSM 12145.</title>
        <authorList>
            <consortium name="US DOE Joint Genome Institute (JGI-PGF)"/>
            <person name="Lucas S."/>
            <person name="Copeland A."/>
            <person name="Lapidus A."/>
            <person name="Bruce D."/>
            <person name="Goodwin L."/>
            <person name="Pitluck S."/>
            <person name="Kyrpides N."/>
            <person name="Mavromatis K."/>
            <person name="Pagani I."/>
            <person name="Ivanova N."/>
            <person name="Ovchinnikova G."/>
            <person name="Lu M."/>
            <person name="Detter J.C."/>
            <person name="Han C."/>
            <person name="Land M."/>
            <person name="Hauser L."/>
            <person name="Markowitz V."/>
            <person name="Cheng J.-F."/>
            <person name="Hugenholtz P."/>
            <person name="Woyke T."/>
            <person name="Wu D."/>
            <person name="Tindall B."/>
            <person name="Pomrenke H.G."/>
            <person name="Brambilla E."/>
            <person name="Klenk H.-P."/>
            <person name="Eisen J.A."/>
        </authorList>
    </citation>
    <scope>NUCLEOTIDE SEQUENCE [LARGE SCALE GENOMIC DNA]</scope>
    <source>
        <strain evidence="5">ATCC 51119 / DSM 12145 / JCM 21818 / LMG 10337 / NBRC 100064 / NCIMB 13643</strain>
    </source>
</reference>
<dbReference type="InterPro" id="IPR030392">
    <property type="entry name" value="S74_ICA"/>
</dbReference>
<name>F0SBM5_PSESL</name>
<reference evidence="4 5" key="1">
    <citation type="journal article" date="2011" name="Stand. Genomic Sci.">
        <title>Complete genome sequence of the gliding, heparinolytic Pedobacter saltans type strain (113).</title>
        <authorList>
            <person name="Liolios K."/>
            <person name="Sikorski J."/>
            <person name="Lu M."/>
            <person name="Nolan M."/>
            <person name="Lapidus A."/>
            <person name="Lucas S."/>
            <person name="Hammon N."/>
            <person name="Deshpande S."/>
            <person name="Cheng J.F."/>
            <person name="Tapia R."/>
            <person name="Han C."/>
            <person name="Goodwin L."/>
            <person name="Pitluck S."/>
            <person name="Huntemann M."/>
            <person name="Ivanova N."/>
            <person name="Pagani I."/>
            <person name="Mavromatis K."/>
            <person name="Ovchinikova G."/>
            <person name="Pati A."/>
            <person name="Chen A."/>
            <person name="Palaniappan K."/>
            <person name="Land M."/>
            <person name="Hauser L."/>
            <person name="Brambilla E.M."/>
            <person name="Kotsyurbenko O."/>
            <person name="Rohde M."/>
            <person name="Tindall B.J."/>
            <person name="Abt B."/>
            <person name="Goker M."/>
            <person name="Detter J.C."/>
            <person name="Woyke T."/>
            <person name="Bristow J."/>
            <person name="Eisen J.A."/>
            <person name="Markowitz V."/>
            <person name="Hugenholtz P."/>
            <person name="Klenk H.P."/>
            <person name="Kyrpides N.C."/>
        </authorList>
    </citation>
    <scope>NUCLEOTIDE SEQUENCE [LARGE SCALE GENOMIC DNA]</scope>
    <source>
        <strain evidence="5">ATCC 51119 / DSM 12145 / JCM 21818 / LMG 10337 / NBRC 100064 / NCIMB 13643</strain>
    </source>
</reference>
<feature type="coiled-coil region" evidence="1">
    <location>
        <begin position="114"/>
        <end position="141"/>
    </location>
</feature>
<evidence type="ECO:0000256" key="1">
    <source>
        <dbReference type="SAM" id="Coils"/>
    </source>
</evidence>
<dbReference type="RefSeq" id="WP_013633202.1">
    <property type="nucleotide sequence ID" value="NC_015177.1"/>
</dbReference>
<accession>F0SBM5</accession>
<keyword evidence="5" id="KW-1185">Reference proteome</keyword>
<dbReference type="EMBL" id="CP002545">
    <property type="protein sequence ID" value="ADY52716.1"/>
    <property type="molecule type" value="Genomic_DNA"/>
</dbReference>
<dbReference type="KEGG" id="psn:Pedsa_2164"/>
<dbReference type="AlphaFoldDB" id="F0SBM5"/>
<sequence length="143" mass="16361">MQKIISKLYLVMAFLLITNLANAQSISENDLKLAINKIENPTSKLKSLQAVTFKYNVDKYKYLKLPQGNQYGFLVENVEQVFPAMVYESSSVYNINKGNTKVAKYKEVNKDDLIPVLVEALKEQQEQLDALKKELQELKSKRG</sequence>
<dbReference type="Proteomes" id="UP000000310">
    <property type="component" value="Chromosome"/>
</dbReference>
<dbReference type="HOGENOM" id="CLU_1804557_0_0_10"/>
<protein>
    <recommendedName>
        <fullName evidence="3">Peptidase S74 domain-containing protein</fullName>
    </recommendedName>
</protein>
<feature type="chain" id="PRO_5003256071" description="Peptidase S74 domain-containing protein" evidence="2">
    <location>
        <begin position="24"/>
        <end position="143"/>
    </location>
</feature>
<feature type="signal peptide" evidence="2">
    <location>
        <begin position="1"/>
        <end position="23"/>
    </location>
</feature>
<keyword evidence="1" id="KW-0175">Coiled coil</keyword>
<evidence type="ECO:0000256" key="2">
    <source>
        <dbReference type="SAM" id="SignalP"/>
    </source>
</evidence>